<dbReference type="PROSITE" id="PS51620">
    <property type="entry name" value="SAM_TRM61"/>
    <property type="match status" value="1"/>
</dbReference>
<dbReference type="GO" id="GO:0160107">
    <property type="term" value="F:tRNA (adenine(58)-N1)-methyltransferase activity"/>
    <property type="evidence" value="ECO:0007669"/>
    <property type="project" value="UniProtKB-EC"/>
</dbReference>
<dbReference type="Gene3D" id="3.10.330.20">
    <property type="match status" value="1"/>
</dbReference>
<dbReference type="EC" id="2.1.1.220" evidence="2 9"/>
<feature type="domain" description="tRNA (adenine(58)-N(1))-methyltransferase catalytic subunit TRM61 C-terminal" evidence="12">
    <location>
        <begin position="64"/>
        <end position="308"/>
    </location>
</feature>
<evidence type="ECO:0000256" key="3">
    <source>
        <dbReference type="ARBA" id="ARBA00015963"/>
    </source>
</evidence>
<feature type="compositionally biased region" description="Basic and acidic residues" evidence="11">
    <location>
        <begin position="266"/>
        <end position="278"/>
    </location>
</feature>
<evidence type="ECO:0000256" key="4">
    <source>
        <dbReference type="ARBA" id="ARBA00022603"/>
    </source>
</evidence>
<evidence type="ECO:0000256" key="10">
    <source>
        <dbReference type="PIRSR" id="PIRSR017269-1"/>
    </source>
</evidence>
<comment type="subcellular location">
    <subcellularLocation>
        <location evidence="1 9">Nucleus</location>
    </subcellularLocation>
</comment>
<dbReference type="FunFam" id="3.40.50.150:FF:000247">
    <property type="entry name" value="tRNA (adenine(58)-N(1))-methyltransferase catalytic subunit TRM61"/>
    <property type="match status" value="1"/>
</dbReference>
<feature type="binding site" evidence="10">
    <location>
        <position position="135"/>
    </location>
    <ligand>
        <name>S-adenosyl-L-methionine</name>
        <dbReference type="ChEBI" id="CHEBI:59789"/>
    </ligand>
</feature>
<evidence type="ECO:0000256" key="8">
    <source>
        <dbReference type="ARBA" id="ARBA00023242"/>
    </source>
</evidence>
<evidence type="ECO:0000256" key="6">
    <source>
        <dbReference type="ARBA" id="ARBA00022691"/>
    </source>
</evidence>
<feature type="binding site" evidence="10">
    <location>
        <position position="181"/>
    </location>
    <ligand>
        <name>S-adenosyl-L-methionine</name>
        <dbReference type="ChEBI" id="CHEBI:59789"/>
    </ligand>
</feature>
<evidence type="ECO:0000256" key="11">
    <source>
        <dbReference type="SAM" id="MobiDB-lite"/>
    </source>
</evidence>
<dbReference type="InterPro" id="IPR029063">
    <property type="entry name" value="SAM-dependent_MTases_sf"/>
</dbReference>
<evidence type="ECO:0000256" key="5">
    <source>
        <dbReference type="ARBA" id="ARBA00022679"/>
    </source>
</evidence>
<comment type="caution">
    <text evidence="13">The sequence shown here is derived from an EMBL/GenBank/DDBJ whole genome shotgun (WGS) entry which is preliminary data.</text>
</comment>
<dbReference type="PANTHER" id="PTHR12133">
    <property type="entry name" value="TRNA (ADENINE(58)-N(1))-METHYLTRANSFERASE"/>
    <property type="match status" value="1"/>
</dbReference>
<dbReference type="EMBL" id="JAEPRB010000152">
    <property type="protein sequence ID" value="KAG2220102.1"/>
    <property type="molecule type" value="Genomic_DNA"/>
</dbReference>
<proteinExistence type="inferred from homology"/>
<keyword evidence="8 9" id="KW-0539">Nucleus</keyword>
<protein>
    <recommendedName>
        <fullName evidence="3 9">tRNA (adenine(58)-N(1))-methyltransferase catalytic subunit TRM61</fullName>
        <ecNumber evidence="2 9">2.1.1.220</ecNumber>
    </recommendedName>
</protein>
<comment type="similarity">
    <text evidence="9">Belongs to the class I-like SAM-binding methyltransferase superfamily. TRM61 family.</text>
</comment>
<evidence type="ECO:0000259" key="12">
    <source>
        <dbReference type="Pfam" id="PF08704"/>
    </source>
</evidence>
<organism evidence="13 14">
    <name type="scientific">Circinella minor</name>
    <dbReference type="NCBI Taxonomy" id="1195481"/>
    <lineage>
        <taxon>Eukaryota</taxon>
        <taxon>Fungi</taxon>
        <taxon>Fungi incertae sedis</taxon>
        <taxon>Mucoromycota</taxon>
        <taxon>Mucoromycotina</taxon>
        <taxon>Mucoromycetes</taxon>
        <taxon>Mucorales</taxon>
        <taxon>Lichtheimiaceae</taxon>
        <taxon>Circinella</taxon>
    </lineage>
</organism>
<dbReference type="AlphaFoldDB" id="A0A8H7VIG9"/>
<evidence type="ECO:0000256" key="9">
    <source>
        <dbReference type="PIRNR" id="PIRNR017269"/>
    </source>
</evidence>
<dbReference type="SUPFAM" id="SSF53335">
    <property type="entry name" value="S-adenosyl-L-methionine-dependent methyltransferases"/>
    <property type="match status" value="1"/>
</dbReference>
<dbReference type="Pfam" id="PF08704">
    <property type="entry name" value="GCD14"/>
    <property type="match status" value="1"/>
</dbReference>
<evidence type="ECO:0000256" key="1">
    <source>
        <dbReference type="ARBA" id="ARBA00004123"/>
    </source>
</evidence>
<comment type="catalytic activity">
    <reaction evidence="9">
        <text>adenosine(58) in tRNA + S-adenosyl-L-methionine = N(1)-methyladenosine(58) in tRNA + S-adenosyl-L-homocysteine + H(+)</text>
        <dbReference type="Rhea" id="RHEA:43152"/>
        <dbReference type="Rhea" id="RHEA-COMP:10365"/>
        <dbReference type="Rhea" id="RHEA-COMP:10366"/>
        <dbReference type="ChEBI" id="CHEBI:15378"/>
        <dbReference type="ChEBI" id="CHEBI:57856"/>
        <dbReference type="ChEBI" id="CHEBI:59789"/>
        <dbReference type="ChEBI" id="CHEBI:74411"/>
        <dbReference type="ChEBI" id="CHEBI:74491"/>
        <dbReference type="EC" id="2.1.1.220"/>
    </reaction>
</comment>
<keyword evidence="6 9" id="KW-0949">S-adenosyl-L-methionine</keyword>
<comment type="function">
    <text evidence="9">Catalytic subunit of tRNA (adenine-N(1)-)-methyltransferase, which catalyzes the formation of N(1)-methyladenine at position 58 (m1A58) in initiator methionyl-tRNA.</text>
</comment>
<dbReference type="GO" id="GO:0030488">
    <property type="term" value="P:tRNA methylation"/>
    <property type="evidence" value="ECO:0007669"/>
    <property type="project" value="InterPro"/>
</dbReference>
<dbReference type="FunFam" id="3.10.330.20:FF:000002">
    <property type="entry name" value="tRNA (adenine(58)-N(1))-methyltransferase catalytic subunit TRMT61A"/>
    <property type="match status" value="1"/>
</dbReference>
<keyword evidence="14" id="KW-1185">Reference proteome</keyword>
<dbReference type="GO" id="GO:0031515">
    <property type="term" value="C:tRNA (m1A) methyltransferase complex"/>
    <property type="evidence" value="ECO:0007669"/>
    <property type="project" value="UniProtKB-UniRule"/>
</dbReference>
<feature type="region of interest" description="Disordered" evidence="11">
    <location>
        <begin position="324"/>
        <end position="346"/>
    </location>
</feature>
<accession>A0A8H7VIG9</accession>
<evidence type="ECO:0000256" key="2">
    <source>
        <dbReference type="ARBA" id="ARBA00012796"/>
    </source>
</evidence>
<reference evidence="13 14" key="1">
    <citation type="submission" date="2020-12" db="EMBL/GenBank/DDBJ databases">
        <title>Metabolic potential, ecology and presence of endohyphal bacteria is reflected in genomic diversity of Mucoromycotina.</title>
        <authorList>
            <person name="Muszewska A."/>
            <person name="Okrasinska A."/>
            <person name="Steczkiewicz K."/>
            <person name="Drgas O."/>
            <person name="Orlowska M."/>
            <person name="Perlinska-Lenart U."/>
            <person name="Aleksandrzak-Piekarczyk T."/>
            <person name="Szatraj K."/>
            <person name="Zielenkiewicz U."/>
            <person name="Pilsyk S."/>
            <person name="Malc E."/>
            <person name="Mieczkowski P."/>
            <person name="Kruszewska J.S."/>
            <person name="Biernat P."/>
            <person name="Pawlowska J."/>
        </authorList>
    </citation>
    <scope>NUCLEOTIDE SEQUENCE [LARGE SCALE GENOMIC DNA]</scope>
    <source>
        <strain evidence="13 14">CBS 142.35</strain>
    </source>
</reference>
<keyword evidence="4 9" id="KW-0489">Methyltransferase</keyword>
<keyword evidence="5 9" id="KW-0808">Transferase</keyword>
<gene>
    <name evidence="13" type="ORF">INT45_005863</name>
</gene>
<evidence type="ECO:0000313" key="14">
    <source>
        <dbReference type="Proteomes" id="UP000646827"/>
    </source>
</evidence>
<dbReference type="InterPro" id="IPR049470">
    <property type="entry name" value="TRM61_C"/>
</dbReference>
<dbReference type="PIRSF" id="PIRSF017269">
    <property type="entry name" value="GCD14"/>
    <property type="match status" value="1"/>
</dbReference>
<feature type="region of interest" description="Disordered" evidence="11">
    <location>
        <begin position="256"/>
        <end position="281"/>
    </location>
</feature>
<evidence type="ECO:0000313" key="13">
    <source>
        <dbReference type="EMBL" id="KAG2220102.1"/>
    </source>
</evidence>
<keyword evidence="7 9" id="KW-0819">tRNA processing</keyword>
<sequence>MGFTGWKTHIEEGDHVLVHVTRDNMLSIFVKKGDEIRNRYGVFKHDDMIGKEYGSKMISTTQRGFVFLLHPTPELWTLCLPHRTQILYIADISFISTYLDMKPGSTVIESGTGSGSFSHSIARTIAPTGKLYTFEYHAERTAAAAKEFSEHGLNDIITIQQRDVCKNGFGMENVANAVFLDLPAPWEAIASAKAAFLQHRTGKICTFSPCIEQVARSVEALNENGFIDITMYECLVRSHDVTPIKKISFEDAIQAARQRQPHGKKRSLEEEGNEKVSETELQESITTMLVSKTPLETRGHTSYLTFATFLPAIENNVQSLDANDDLMETSVVEKEEKSSTNNDNDN</sequence>
<name>A0A8H7VIG9_9FUNG</name>
<dbReference type="InterPro" id="IPR014816">
    <property type="entry name" value="tRNA_MeTrfase_Gcd14"/>
</dbReference>
<dbReference type="GO" id="GO:0005634">
    <property type="term" value="C:nucleus"/>
    <property type="evidence" value="ECO:0007669"/>
    <property type="project" value="UniProtKB-SubCell"/>
</dbReference>
<evidence type="ECO:0000256" key="7">
    <source>
        <dbReference type="ARBA" id="ARBA00022694"/>
    </source>
</evidence>
<dbReference type="PANTHER" id="PTHR12133:SF2">
    <property type="entry name" value="TRNA (ADENINE(58)-N(1))-METHYLTRANSFERASE CATALYTIC SUBUNIT TRMT61A"/>
    <property type="match status" value="1"/>
</dbReference>
<dbReference type="Proteomes" id="UP000646827">
    <property type="component" value="Unassembled WGS sequence"/>
</dbReference>
<dbReference type="Gene3D" id="3.40.50.150">
    <property type="entry name" value="Vaccinia Virus protein VP39"/>
    <property type="match status" value="1"/>
</dbReference>
<dbReference type="OrthoDB" id="1925287at2759"/>